<dbReference type="Gene3D" id="3.80.10.10">
    <property type="entry name" value="Ribonuclease Inhibitor"/>
    <property type="match status" value="1"/>
</dbReference>
<dbReference type="PROSITE" id="PS50010">
    <property type="entry name" value="DH_2"/>
    <property type="match status" value="1"/>
</dbReference>
<feature type="region of interest" description="Disordered" evidence="4">
    <location>
        <begin position="1"/>
        <end position="58"/>
    </location>
</feature>
<reference evidence="6" key="1">
    <citation type="submission" date="2022-07" db="EMBL/GenBank/DDBJ databases">
        <title>Phylogenomic reconstructions and comparative analyses of Kickxellomycotina fungi.</title>
        <authorList>
            <person name="Reynolds N.K."/>
            <person name="Stajich J.E."/>
            <person name="Barry K."/>
            <person name="Grigoriev I.V."/>
            <person name="Crous P."/>
            <person name="Smith M.E."/>
        </authorList>
    </citation>
    <scope>NUCLEOTIDE SEQUENCE</scope>
    <source>
        <strain evidence="6">RSA 861</strain>
    </source>
</reference>
<sequence>MDTLSTTLSHMAGSPAAASGESHYLRRPSSSDSERWSDDRTPSVAAGSLPTTARNSVVDQPEGRYLDLSGRPLTLLPLPNGPCEGLNISYTSLTRLPQTLCRDYYGLRRLILNHNHLDELPFEVGFLYNLRELHLSHNRLTRFPEAVGRLAQLEVLDLSFNQLSQLDFAITQLGSLRYLDISFNQLVTLPSYIGLLSGHLQTLLVQGNPFTKLATELFQPLLQYDTPNAAPPEPRSADVRALTQGTVPLSSSVPTRGAIGVPPSNSLPAQTAAVSPTGEHLGQPTFGSAIRIHPMSKSAVSLADSERTAHSTAMGAYLHGEQGSAKATSGETERFPKLKGTAITRGAARLMSKLTKRRTSRGAEESDIAANVTVEPLPTHSIGTGALNIRTFRPPAPEHGSTPTNLASSMHDLRTFPPVLPVTGPTSSRSRTLSRQISTPTLSQAYHSSGEIPLSHAVAWQARSQAVSPVVPASAVTSPAPTYASYPDLPLPTYIRHGHAALAASPSAQPSPVLRSATDLSGAELASPGPSPSTPQPPAMLASKSLPASPRLQRVAPAVLPKSTHTSPLVSRPQQIPFTVAKDIQCSSGVNDHEPYASPPDSPTDDESPRPAITPPQSATGELGSLSTRAAVTPPTYQSPSGAALCLQVDPTEIAGAIPTSRSRSRHASQASVSSLFSTTSRDTTATASEPSFYSSEAASAGSEADYSRSPLAMAKYHRPMEAMPPVPPLNISVKPSPSEPTPAQLAAHHTALAVRVPAGVPVTYHPSTAPVMPELPQLLGRLRDEWDLDPHTAEKAALAAKIKHSDLAKQKEAGTHVMLRRVSVDPLNTLSQAHRVAHVSNGAPSMDASRPHAIYLLEDSPALRAKRQCILREILDTERTYVDCLVRLIKVYVCPLDPTIGKACGIAPTTTTPATSAHANNSSSDLDRTSPVLTGTAPGPGDDSYFNLVPGHAEPAGYPDDEEDDGTAYGGSGLRGSTGSPKVSDDTLAELNAGTLPTPGGAPFKGFGLSGLQTPFSTNSFVKSLRGGQATAATDAASYATKYQTVLTPAEIKTIFGNVDSILLFHRDHILPELEATIQAAAGTDIEARVGGVFLRNAAFIRIYSVYVNNFDHATRLLTDLEKSRKKFAKFLALAKRQPDHNQLNLLGYLLLPVQRVPRYKLLLEQLLACTPVTHPDHNELQRALAEIQVRADEINEKKREQERNIKIIQIAHHIRGSSAIHLIQPHRRFIRRGMLYLESQVTPTRNVRKHPLGIKSHHIGMVFHFYLFNDIMLQCTKSTSPGPSGAAAITPYSPATSEMASATSNSIANHGHGVIGSQLSSSHQQHLINVLRLDTKVAPASIMPDRTTLRLVDSTGIYYLQGNPDELERWVYVINNRFQL</sequence>
<dbReference type="GO" id="GO:0005737">
    <property type="term" value="C:cytoplasm"/>
    <property type="evidence" value="ECO:0007669"/>
    <property type="project" value="TreeGrafter"/>
</dbReference>
<keyword evidence="7" id="KW-1185">Reference proteome</keyword>
<feature type="compositionally biased region" description="Pro residues" evidence="4">
    <location>
        <begin position="529"/>
        <end position="538"/>
    </location>
</feature>
<dbReference type="EMBL" id="JANBPT010000230">
    <property type="protein sequence ID" value="KAJ1925280.1"/>
    <property type="molecule type" value="Genomic_DNA"/>
</dbReference>
<dbReference type="InterPro" id="IPR003591">
    <property type="entry name" value="Leu-rich_rpt_typical-subtyp"/>
</dbReference>
<feature type="coiled-coil region" evidence="3">
    <location>
        <begin position="1179"/>
        <end position="1213"/>
    </location>
</feature>
<evidence type="ECO:0000256" key="3">
    <source>
        <dbReference type="SAM" id="Coils"/>
    </source>
</evidence>
<feature type="region of interest" description="Disordered" evidence="4">
    <location>
        <begin position="521"/>
        <end position="544"/>
    </location>
</feature>
<feature type="compositionally biased region" description="Polar residues" evidence="4">
    <location>
        <begin position="615"/>
        <end position="625"/>
    </location>
</feature>
<dbReference type="SMART" id="SM00325">
    <property type="entry name" value="RhoGEF"/>
    <property type="match status" value="1"/>
</dbReference>
<dbReference type="PROSITE" id="PS00741">
    <property type="entry name" value="DH_1"/>
    <property type="match status" value="1"/>
</dbReference>
<dbReference type="InterPro" id="IPR051092">
    <property type="entry name" value="FYVE_RhoGEF_PH"/>
</dbReference>
<feature type="compositionally biased region" description="Basic and acidic residues" evidence="4">
    <location>
        <begin position="32"/>
        <end position="41"/>
    </location>
</feature>
<dbReference type="SUPFAM" id="SSF52058">
    <property type="entry name" value="L domain-like"/>
    <property type="match status" value="1"/>
</dbReference>
<dbReference type="Gene3D" id="1.20.900.10">
    <property type="entry name" value="Dbl homology (DH) domain"/>
    <property type="match status" value="2"/>
</dbReference>
<evidence type="ECO:0000256" key="1">
    <source>
        <dbReference type="ARBA" id="ARBA00022614"/>
    </source>
</evidence>
<evidence type="ECO:0000313" key="6">
    <source>
        <dbReference type="EMBL" id="KAJ1925280.1"/>
    </source>
</evidence>
<comment type="caution">
    <text evidence="6">The sequence shown here is derived from an EMBL/GenBank/DDBJ whole genome shotgun (WGS) entry which is preliminary data.</text>
</comment>
<gene>
    <name evidence="6" type="ORF">IWQ60_004650</name>
</gene>
<dbReference type="Pfam" id="PF00621">
    <property type="entry name" value="RhoGEF"/>
    <property type="match status" value="1"/>
</dbReference>
<proteinExistence type="predicted"/>
<evidence type="ECO:0000256" key="2">
    <source>
        <dbReference type="ARBA" id="ARBA00022737"/>
    </source>
</evidence>
<accession>A0A9W8A7Z1</accession>
<dbReference type="InterPro" id="IPR001331">
    <property type="entry name" value="GDS_CDC24_CS"/>
</dbReference>
<evidence type="ECO:0000256" key="4">
    <source>
        <dbReference type="SAM" id="MobiDB-lite"/>
    </source>
</evidence>
<keyword evidence="1" id="KW-0433">Leucine-rich repeat</keyword>
<evidence type="ECO:0000259" key="5">
    <source>
        <dbReference type="PROSITE" id="PS50010"/>
    </source>
</evidence>
<dbReference type="SUPFAM" id="SSF48065">
    <property type="entry name" value="DBL homology domain (DH-domain)"/>
    <property type="match status" value="1"/>
</dbReference>
<dbReference type="PROSITE" id="PS51450">
    <property type="entry name" value="LRR"/>
    <property type="match status" value="3"/>
</dbReference>
<feature type="region of interest" description="Disordered" evidence="4">
    <location>
        <begin position="588"/>
        <end position="625"/>
    </location>
</feature>
<dbReference type="Gene3D" id="2.30.29.30">
    <property type="entry name" value="Pleckstrin-homology domain (PH domain)/Phosphotyrosine-binding domain (PTB)"/>
    <property type="match status" value="1"/>
</dbReference>
<dbReference type="PANTHER" id="PTHR12673">
    <property type="entry name" value="FACIOGENITAL DYSPLASIA PROTEIN"/>
    <property type="match status" value="1"/>
</dbReference>
<dbReference type="InterPro" id="IPR001611">
    <property type="entry name" value="Leu-rich_rpt"/>
</dbReference>
<feature type="compositionally biased region" description="Low complexity" evidence="4">
    <location>
        <begin position="913"/>
        <end position="925"/>
    </location>
</feature>
<keyword evidence="2" id="KW-0677">Repeat</keyword>
<feature type="domain" description="DH" evidence="5">
    <location>
        <begin position="867"/>
        <end position="1199"/>
    </location>
</feature>
<feature type="compositionally biased region" description="Polar residues" evidence="4">
    <location>
        <begin position="49"/>
        <end position="58"/>
    </location>
</feature>
<dbReference type="SMART" id="SM00369">
    <property type="entry name" value="LRR_TYP"/>
    <property type="match status" value="5"/>
</dbReference>
<dbReference type="PANTHER" id="PTHR12673:SF159">
    <property type="entry name" value="LD03170P"/>
    <property type="match status" value="1"/>
</dbReference>
<dbReference type="InterPro" id="IPR011993">
    <property type="entry name" value="PH-like_dom_sf"/>
</dbReference>
<dbReference type="Proteomes" id="UP001150569">
    <property type="component" value="Unassembled WGS sequence"/>
</dbReference>
<dbReference type="Pfam" id="PF13855">
    <property type="entry name" value="LRR_8"/>
    <property type="match status" value="1"/>
</dbReference>
<dbReference type="SMART" id="SM00364">
    <property type="entry name" value="LRR_BAC"/>
    <property type="match status" value="4"/>
</dbReference>
<dbReference type="OrthoDB" id="660555at2759"/>
<protein>
    <recommendedName>
        <fullName evidence="5">DH domain-containing protein</fullName>
    </recommendedName>
</protein>
<dbReference type="InterPro" id="IPR035899">
    <property type="entry name" value="DBL_dom_sf"/>
</dbReference>
<dbReference type="GO" id="GO:0035556">
    <property type="term" value="P:intracellular signal transduction"/>
    <property type="evidence" value="ECO:0007669"/>
    <property type="project" value="InterPro"/>
</dbReference>
<name>A0A9W8A7Z1_9FUNG</name>
<dbReference type="GO" id="GO:0005085">
    <property type="term" value="F:guanyl-nucleotide exchange factor activity"/>
    <property type="evidence" value="ECO:0007669"/>
    <property type="project" value="InterPro"/>
</dbReference>
<feature type="region of interest" description="Disordered" evidence="4">
    <location>
        <begin position="913"/>
        <end position="987"/>
    </location>
</feature>
<keyword evidence="3" id="KW-0175">Coiled coil</keyword>
<feature type="region of interest" description="Disordered" evidence="4">
    <location>
        <begin position="658"/>
        <end position="707"/>
    </location>
</feature>
<dbReference type="CDD" id="cd00160">
    <property type="entry name" value="RhoGEF"/>
    <property type="match status" value="1"/>
</dbReference>
<evidence type="ECO:0000313" key="7">
    <source>
        <dbReference type="Proteomes" id="UP001150569"/>
    </source>
</evidence>
<organism evidence="6 7">
    <name type="scientific">Tieghemiomyces parasiticus</name>
    <dbReference type="NCBI Taxonomy" id="78921"/>
    <lineage>
        <taxon>Eukaryota</taxon>
        <taxon>Fungi</taxon>
        <taxon>Fungi incertae sedis</taxon>
        <taxon>Zoopagomycota</taxon>
        <taxon>Kickxellomycotina</taxon>
        <taxon>Dimargaritomycetes</taxon>
        <taxon>Dimargaritales</taxon>
        <taxon>Dimargaritaceae</taxon>
        <taxon>Tieghemiomyces</taxon>
    </lineage>
</organism>
<feature type="compositionally biased region" description="Low complexity" evidence="4">
    <location>
        <begin position="668"/>
        <end position="705"/>
    </location>
</feature>
<dbReference type="InterPro" id="IPR032675">
    <property type="entry name" value="LRR_dom_sf"/>
</dbReference>
<dbReference type="InterPro" id="IPR000219">
    <property type="entry name" value="DH_dom"/>
</dbReference>